<name>A0A1G6QM98_9ACTN</name>
<dbReference type="Gene3D" id="3.20.20.140">
    <property type="entry name" value="Metal-dependent hydrolases"/>
    <property type="match status" value="1"/>
</dbReference>
<dbReference type="GO" id="GO:0016810">
    <property type="term" value="F:hydrolase activity, acting on carbon-nitrogen (but not peptide) bonds"/>
    <property type="evidence" value="ECO:0007669"/>
    <property type="project" value="InterPro"/>
</dbReference>
<evidence type="ECO:0000313" key="3">
    <source>
        <dbReference type="Proteomes" id="UP000199416"/>
    </source>
</evidence>
<dbReference type="RefSeq" id="WP_091366743.1">
    <property type="nucleotide sequence ID" value="NZ_FMZF01000004.1"/>
</dbReference>
<evidence type="ECO:0000259" key="1">
    <source>
        <dbReference type="Pfam" id="PF07969"/>
    </source>
</evidence>
<dbReference type="SUPFAM" id="SSF51556">
    <property type="entry name" value="Metallo-dependent hydrolases"/>
    <property type="match status" value="1"/>
</dbReference>
<accession>A0A1G6QM98</accession>
<dbReference type="STRING" id="1190417.SAMN05660690_2970"/>
<dbReference type="PANTHER" id="PTHR22642:SF2">
    <property type="entry name" value="PROTEIN LONG AFTER FAR-RED 3"/>
    <property type="match status" value="1"/>
</dbReference>
<dbReference type="PANTHER" id="PTHR22642">
    <property type="entry name" value="IMIDAZOLONEPROPIONASE"/>
    <property type="match status" value="1"/>
</dbReference>
<evidence type="ECO:0000313" key="2">
    <source>
        <dbReference type="EMBL" id="SDC92795.1"/>
    </source>
</evidence>
<dbReference type="SUPFAM" id="SSF51338">
    <property type="entry name" value="Composite domain of metallo-dependent hydrolases"/>
    <property type="match status" value="1"/>
</dbReference>
<keyword evidence="3" id="KW-1185">Reference proteome</keyword>
<organism evidence="2 3">
    <name type="scientific">Geodermatophilus telluris</name>
    <dbReference type="NCBI Taxonomy" id="1190417"/>
    <lineage>
        <taxon>Bacteria</taxon>
        <taxon>Bacillati</taxon>
        <taxon>Actinomycetota</taxon>
        <taxon>Actinomycetes</taxon>
        <taxon>Geodermatophilales</taxon>
        <taxon>Geodermatophilaceae</taxon>
        <taxon>Geodermatophilus</taxon>
    </lineage>
</organism>
<dbReference type="Proteomes" id="UP000199416">
    <property type="component" value="Unassembled WGS sequence"/>
</dbReference>
<reference evidence="3" key="1">
    <citation type="submission" date="2016-10" db="EMBL/GenBank/DDBJ databases">
        <authorList>
            <person name="Varghese N."/>
            <person name="Submissions S."/>
        </authorList>
    </citation>
    <scope>NUCLEOTIDE SEQUENCE [LARGE SCALE GENOMIC DNA]</scope>
    <source>
        <strain evidence="3">DSM 45421</strain>
    </source>
</reference>
<dbReference type="EMBL" id="FMZF01000004">
    <property type="protein sequence ID" value="SDC92795.1"/>
    <property type="molecule type" value="Genomic_DNA"/>
</dbReference>
<dbReference type="OrthoDB" id="3238066at2"/>
<dbReference type="InterPro" id="IPR011059">
    <property type="entry name" value="Metal-dep_hydrolase_composite"/>
</dbReference>
<dbReference type="InterPro" id="IPR032466">
    <property type="entry name" value="Metal_Hydrolase"/>
</dbReference>
<dbReference type="Gene3D" id="2.30.40.10">
    <property type="entry name" value="Urease, subunit C, domain 1"/>
    <property type="match status" value="1"/>
</dbReference>
<dbReference type="Pfam" id="PF07969">
    <property type="entry name" value="Amidohydro_3"/>
    <property type="match status" value="1"/>
</dbReference>
<gene>
    <name evidence="2" type="ORF">SAMN05660690_2970</name>
</gene>
<protein>
    <recommendedName>
        <fullName evidence="1">Amidohydrolase 3 domain-containing protein</fullName>
    </recommendedName>
</protein>
<proteinExistence type="predicted"/>
<dbReference type="Gene3D" id="3.10.310.70">
    <property type="match status" value="1"/>
</dbReference>
<dbReference type="InterPro" id="IPR013108">
    <property type="entry name" value="Amidohydro_3"/>
</dbReference>
<dbReference type="AlphaFoldDB" id="A0A1G6QM98"/>
<feature type="domain" description="Amidohydrolase 3" evidence="1">
    <location>
        <begin position="54"/>
        <end position="507"/>
    </location>
</feature>
<sequence>MGPVDVLLRSTAVYDAVAGTSRPGHVAVAGDTIVSVGPGNGAELVGPRTAVHELGDGLVTPAFHDNHTFLTATLLDHAGADGGGLGSLEQVVAALATLPRTGVLVARDVDLPDTPRDLVGAALDQAFPDDPVVVVGRGRAWLVPNSPATRRFGDLDPASNESLAPLYAALAEDAALVEKVYRAAAAELGARGVVSVKEIAFDDYLGVLPVLERLTADGGFPLRISVASQPVRARADLEFAEAMRRTHTSPALRFHGFKLMTDGSFDEFGAHLLGPDDEWTRLQRWHVDYGHVEDETRRILRAGHAVALNADGDGAVHRCLDVLETAREDGIPIPAGTSLSDVSLVSDQDAVRAGRLGLFCEVYPQLLLIEGYTTDLVRSILGPEREQRLGNFAALTRAGACLAAGTDLPLFLPSVPEALLSTAERRFPDGGPEGGWHAERALSRAQVLDSWTIGGARATGAAGWTGTLEVGKRADIAAHDRDLLDVPVEELAGASVVLTLAGGAVVHRR</sequence>